<evidence type="ECO:0000256" key="16">
    <source>
        <dbReference type="PIRSR" id="PIRSR001529-2"/>
    </source>
</evidence>
<keyword evidence="7" id="KW-0547">Nucleotide-binding</keyword>
<evidence type="ECO:0000313" key="20">
    <source>
        <dbReference type="Proteomes" id="UP000272528"/>
    </source>
</evidence>
<accession>A0A3Q8X8F5</accession>
<evidence type="ECO:0000256" key="11">
    <source>
        <dbReference type="ARBA" id="ARBA00039158"/>
    </source>
</evidence>
<feature type="domain" description="Aminoacyl-transfer RNA synthetases class-II family profile" evidence="18">
    <location>
        <begin position="135"/>
        <end position="410"/>
    </location>
</feature>
<evidence type="ECO:0000313" key="19">
    <source>
        <dbReference type="EMBL" id="AZN41922.1"/>
    </source>
</evidence>
<keyword evidence="17" id="KW-0175">Coiled coil</keyword>
<dbReference type="InterPro" id="IPR006195">
    <property type="entry name" value="aa-tRNA-synth_II"/>
</dbReference>
<dbReference type="GO" id="GO:0004828">
    <property type="term" value="F:serine-tRNA ligase activity"/>
    <property type="evidence" value="ECO:0007669"/>
    <property type="project" value="UniProtKB-UniRule"/>
</dbReference>
<evidence type="ECO:0000256" key="4">
    <source>
        <dbReference type="ARBA" id="ARBA00012840"/>
    </source>
</evidence>
<reference evidence="20" key="1">
    <citation type="submission" date="2018-12" db="EMBL/GenBank/DDBJ databases">
        <title>Genome sequence of Peanibacillus sp.</title>
        <authorList>
            <person name="Subramani G."/>
            <person name="Srinivasan S."/>
            <person name="Kim M.K."/>
        </authorList>
    </citation>
    <scope>NUCLEOTIDE SEQUENCE [LARGE SCALE GENOMIC DNA]</scope>
    <source>
        <strain evidence="20">18JY67-1</strain>
    </source>
</reference>
<dbReference type="GO" id="GO:0005737">
    <property type="term" value="C:cytoplasm"/>
    <property type="evidence" value="ECO:0007669"/>
    <property type="project" value="UniProtKB-SubCell"/>
</dbReference>
<dbReference type="GO" id="GO:0140096">
    <property type="term" value="F:catalytic activity, acting on a protein"/>
    <property type="evidence" value="ECO:0007669"/>
    <property type="project" value="UniProtKB-ARBA"/>
</dbReference>
<comment type="catalytic activity">
    <reaction evidence="13">
        <text>tRNA(Ser) + L-serine + ATP = L-seryl-tRNA(Ser) + AMP + diphosphate + H(+)</text>
        <dbReference type="Rhea" id="RHEA:12292"/>
        <dbReference type="Rhea" id="RHEA-COMP:9669"/>
        <dbReference type="Rhea" id="RHEA-COMP:9703"/>
        <dbReference type="ChEBI" id="CHEBI:15378"/>
        <dbReference type="ChEBI" id="CHEBI:30616"/>
        <dbReference type="ChEBI" id="CHEBI:33019"/>
        <dbReference type="ChEBI" id="CHEBI:33384"/>
        <dbReference type="ChEBI" id="CHEBI:78442"/>
        <dbReference type="ChEBI" id="CHEBI:78533"/>
        <dbReference type="ChEBI" id="CHEBI:456215"/>
        <dbReference type="EC" id="6.1.1.11"/>
    </reaction>
</comment>
<dbReference type="Gene3D" id="3.30.930.10">
    <property type="entry name" value="Bira Bifunctional Protein, Domain 2"/>
    <property type="match status" value="1"/>
</dbReference>
<dbReference type="Gene3D" id="1.10.287.40">
    <property type="entry name" value="Serine-tRNA synthetase, tRNA binding domain"/>
    <property type="match status" value="1"/>
</dbReference>
<keyword evidence="8 16" id="KW-0067">ATP-binding</keyword>
<evidence type="ECO:0000256" key="14">
    <source>
        <dbReference type="NCBIfam" id="TIGR00414"/>
    </source>
</evidence>
<dbReference type="KEGG" id="palb:EJC50_21255"/>
<feature type="binding site" evidence="16">
    <location>
        <begin position="277"/>
        <end position="280"/>
    </location>
    <ligand>
        <name>ATP</name>
        <dbReference type="ChEBI" id="CHEBI:30616"/>
    </ligand>
</feature>
<evidence type="ECO:0000256" key="12">
    <source>
        <dbReference type="ARBA" id="ARBA00047929"/>
    </source>
</evidence>
<evidence type="ECO:0000256" key="8">
    <source>
        <dbReference type="ARBA" id="ARBA00022840"/>
    </source>
</evidence>
<dbReference type="EC" id="6.1.1.11" evidence="4 14"/>
<dbReference type="GO" id="GO:0005524">
    <property type="term" value="F:ATP binding"/>
    <property type="evidence" value="ECO:0007669"/>
    <property type="project" value="UniProtKB-KW"/>
</dbReference>
<evidence type="ECO:0000259" key="18">
    <source>
        <dbReference type="PROSITE" id="PS50862"/>
    </source>
</evidence>
<name>A0A3Q8X8F5_9BACL</name>
<dbReference type="InterPro" id="IPR002317">
    <property type="entry name" value="Ser-tRNA-ligase_type_1"/>
</dbReference>
<dbReference type="GO" id="GO:0006434">
    <property type="term" value="P:seryl-tRNA aminoacylation"/>
    <property type="evidence" value="ECO:0007669"/>
    <property type="project" value="UniProtKB-UniRule"/>
</dbReference>
<evidence type="ECO:0000256" key="5">
    <source>
        <dbReference type="ARBA" id="ARBA00022490"/>
    </source>
</evidence>
<evidence type="ECO:0000256" key="9">
    <source>
        <dbReference type="ARBA" id="ARBA00022917"/>
    </source>
</evidence>
<feature type="binding site" evidence="15">
    <location>
        <position position="383"/>
    </location>
    <ligand>
        <name>L-serine</name>
        <dbReference type="ChEBI" id="CHEBI:33384"/>
    </ligand>
</feature>
<dbReference type="SUPFAM" id="SSF46589">
    <property type="entry name" value="tRNA-binding arm"/>
    <property type="match status" value="1"/>
</dbReference>
<dbReference type="InterPro" id="IPR015866">
    <property type="entry name" value="Ser-tRNA-synth_1_N"/>
</dbReference>
<comment type="subcellular location">
    <subcellularLocation>
        <location evidence="1">Cytoplasm</location>
    </subcellularLocation>
</comment>
<dbReference type="PANTHER" id="PTHR43697">
    <property type="entry name" value="SERYL-TRNA SYNTHETASE"/>
    <property type="match status" value="1"/>
</dbReference>
<dbReference type="InterPro" id="IPR010978">
    <property type="entry name" value="tRNA-bd_arm"/>
</dbReference>
<keyword evidence="9" id="KW-0648">Protein biosynthesis</keyword>
<dbReference type="OrthoDB" id="9804647at2"/>
<dbReference type="InterPro" id="IPR045864">
    <property type="entry name" value="aa-tRNA-synth_II/BPL/LPL"/>
</dbReference>
<feature type="binding site" evidence="15">
    <location>
        <position position="231"/>
    </location>
    <ligand>
        <name>L-serine</name>
        <dbReference type="ChEBI" id="CHEBI:33384"/>
    </ligand>
</feature>
<dbReference type="SUPFAM" id="SSF55681">
    <property type="entry name" value="Class II aaRS and biotin synthetases"/>
    <property type="match status" value="1"/>
</dbReference>
<dbReference type="InterPro" id="IPR042103">
    <property type="entry name" value="SerRS_1_N_sf"/>
</dbReference>
<comment type="pathway">
    <text evidence="2">Aminoacyl-tRNA biosynthesis; selenocysteinyl-tRNA(Sec) biosynthesis; L-seryl-tRNA(Sec) from L-serine and tRNA(Sec): step 1/1.</text>
</comment>
<comment type="similarity">
    <text evidence="3">Belongs to the class-II aminoacyl-tRNA synthetase family. Type-1 seryl-tRNA synthetase subfamily.</text>
</comment>
<evidence type="ECO:0000256" key="10">
    <source>
        <dbReference type="ARBA" id="ARBA00023146"/>
    </source>
</evidence>
<keyword evidence="20" id="KW-1185">Reference proteome</keyword>
<keyword evidence="10" id="KW-0030">Aminoacyl-tRNA synthetase</keyword>
<dbReference type="PROSITE" id="PS50862">
    <property type="entry name" value="AA_TRNA_LIGASE_II"/>
    <property type="match status" value="1"/>
</dbReference>
<gene>
    <name evidence="19" type="ORF">EJC50_21255</name>
</gene>
<feature type="binding site" evidence="16">
    <location>
        <begin position="350"/>
        <end position="353"/>
    </location>
    <ligand>
        <name>ATP</name>
        <dbReference type="ChEBI" id="CHEBI:30616"/>
    </ligand>
</feature>
<keyword evidence="5" id="KW-0963">Cytoplasm</keyword>
<evidence type="ECO:0000256" key="1">
    <source>
        <dbReference type="ARBA" id="ARBA00004496"/>
    </source>
</evidence>
<comment type="catalytic activity">
    <reaction evidence="12">
        <text>tRNA(Sec) + L-serine + ATP = L-seryl-tRNA(Sec) + AMP + diphosphate + H(+)</text>
        <dbReference type="Rhea" id="RHEA:42580"/>
        <dbReference type="Rhea" id="RHEA-COMP:9742"/>
        <dbReference type="Rhea" id="RHEA-COMP:10128"/>
        <dbReference type="ChEBI" id="CHEBI:15378"/>
        <dbReference type="ChEBI" id="CHEBI:30616"/>
        <dbReference type="ChEBI" id="CHEBI:33019"/>
        <dbReference type="ChEBI" id="CHEBI:33384"/>
        <dbReference type="ChEBI" id="CHEBI:78442"/>
        <dbReference type="ChEBI" id="CHEBI:78533"/>
        <dbReference type="ChEBI" id="CHEBI:456215"/>
        <dbReference type="EC" id="6.1.1.11"/>
    </reaction>
</comment>
<dbReference type="EMBL" id="CP034437">
    <property type="protein sequence ID" value="AZN41922.1"/>
    <property type="molecule type" value="Genomic_DNA"/>
</dbReference>
<feature type="coiled-coil region" evidence="17">
    <location>
        <begin position="33"/>
        <end position="104"/>
    </location>
</feature>
<evidence type="ECO:0000256" key="2">
    <source>
        <dbReference type="ARBA" id="ARBA00005045"/>
    </source>
</evidence>
<dbReference type="Pfam" id="PF02403">
    <property type="entry name" value="Seryl_tRNA_N"/>
    <property type="match status" value="1"/>
</dbReference>
<evidence type="ECO:0000256" key="7">
    <source>
        <dbReference type="ARBA" id="ARBA00022741"/>
    </source>
</evidence>
<evidence type="ECO:0000256" key="15">
    <source>
        <dbReference type="PIRSR" id="PIRSR001529-1"/>
    </source>
</evidence>
<keyword evidence="6 19" id="KW-0436">Ligase</keyword>
<dbReference type="GO" id="GO:0016740">
    <property type="term" value="F:transferase activity"/>
    <property type="evidence" value="ECO:0007669"/>
    <property type="project" value="UniProtKB-ARBA"/>
</dbReference>
<dbReference type="Pfam" id="PF00587">
    <property type="entry name" value="tRNA-synt_2b"/>
    <property type="match status" value="1"/>
</dbReference>
<organism evidence="19 20">
    <name type="scientific">Paenibacillus albus</name>
    <dbReference type="NCBI Taxonomy" id="2495582"/>
    <lineage>
        <taxon>Bacteria</taxon>
        <taxon>Bacillati</taxon>
        <taxon>Bacillota</taxon>
        <taxon>Bacilli</taxon>
        <taxon>Bacillales</taxon>
        <taxon>Paenibacillaceae</taxon>
        <taxon>Paenibacillus</taxon>
    </lineage>
</organism>
<evidence type="ECO:0000256" key="6">
    <source>
        <dbReference type="ARBA" id="ARBA00022598"/>
    </source>
</evidence>
<sequence length="431" mass="49093">MLDINVIRRQANEFQEAADQKRIKIDICELLALDELRRELMQLTESLRAARNRRSKVIEGMMREGRKAEALVEREEAAVQQEQLKQAEEEYRKVLAEYEALILLVPNLMSPDTPIGKSDEDNVEVRRVGAAPEFDFAPRSHIELGQQHEMIDLARGVKIGGTRQYVLRNYGLQLHRAVQQLALDLLLDKGFEMLDVPVLVKEQTLVATGYFPANRDQTYAINGEDKWLVGTSEVPLIAYCSDEVIDLTEPKRLAAVTPCYRSEVGSAGRDAHGLYRVHQFAKVEQVVLCRADLAESLEWLEKMTANSEELLQLLELPYRVVAVCSGDMSQKNYKQYDIETWMPSRGSYGETHSASLLLDFQARRSNIKYRDEEGKLQYAYTLNNTMVASPRILIPLLENHQREDGSIYIPPALRPYMRGLAELQAAVEVKV</sequence>
<dbReference type="NCBIfam" id="TIGR00414">
    <property type="entry name" value="serS"/>
    <property type="match status" value="1"/>
</dbReference>
<dbReference type="Proteomes" id="UP000272528">
    <property type="component" value="Chromosome"/>
</dbReference>
<feature type="site" description="Important for serine binding" evidence="15">
    <location>
        <position position="385"/>
    </location>
</feature>
<dbReference type="PANTHER" id="PTHR43697:SF1">
    <property type="entry name" value="SERINE--TRNA LIGASE"/>
    <property type="match status" value="1"/>
</dbReference>
<dbReference type="InterPro" id="IPR002314">
    <property type="entry name" value="aa-tRNA-synt_IIb"/>
</dbReference>
<feature type="binding site" evidence="15">
    <location>
        <position position="284"/>
    </location>
    <ligand>
        <name>L-serine</name>
        <dbReference type="ChEBI" id="CHEBI:33384"/>
    </ligand>
</feature>
<evidence type="ECO:0000256" key="13">
    <source>
        <dbReference type="ARBA" id="ARBA00048823"/>
    </source>
</evidence>
<dbReference type="PRINTS" id="PR00981">
    <property type="entry name" value="TRNASYNTHSER"/>
</dbReference>
<proteinExistence type="inferred from homology"/>
<dbReference type="AlphaFoldDB" id="A0A3Q8X8F5"/>
<protein>
    <recommendedName>
        <fullName evidence="11 14">Serine--tRNA ligase</fullName>
        <ecNumber evidence="4 14">6.1.1.11</ecNumber>
    </recommendedName>
</protein>
<dbReference type="RefSeq" id="WP_126017628.1">
    <property type="nucleotide sequence ID" value="NZ_CP034437.1"/>
</dbReference>
<feature type="binding site" evidence="15">
    <location>
        <position position="261"/>
    </location>
    <ligand>
        <name>L-serine</name>
        <dbReference type="ChEBI" id="CHEBI:33384"/>
    </ligand>
</feature>
<evidence type="ECO:0000256" key="17">
    <source>
        <dbReference type="SAM" id="Coils"/>
    </source>
</evidence>
<evidence type="ECO:0000256" key="3">
    <source>
        <dbReference type="ARBA" id="ARBA00010728"/>
    </source>
</evidence>
<feature type="binding site" evidence="16">
    <location>
        <begin position="261"/>
        <end position="263"/>
    </location>
    <ligand>
        <name>ATP</name>
        <dbReference type="ChEBI" id="CHEBI:30616"/>
    </ligand>
</feature>
<dbReference type="PIRSF" id="PIRSF001529">
    <property type="entry name" value="Ser-tRNA-synth_IIa"/>
    <property type="match status" value="1"/>
</dbReference>